<proteinExistence type="predicted"/>
<comment type="caution">
    <text evidence="1">The sequence shown here is derived from an EMBL/GenBank/DDBJ whole genome shotgun (WGS) entry which is preliminary data.</text>
</comment>
<accession>X0VB01</accession>
<feature type="non-terminal residue" evidence="1">
    <location>
        <position position="251"/>
    </location>
</feature>
<evidence type="ECO:0000313" key="1">
    <source>
        <dbReference type="EMBL" id="GAG09663.1"/>
    </source>
</evidence>
<evidence type="ECO:0008006" key="2">
    <source>
        <dbReference type="Google" id="ProtNLM"/>
    </source>
</evidence>
<protein>
    <recommendedName>
        <fullName evidence="2">Glycosyl transferase family 1 domain-containing protein</fullName>
    </recommendedName>
</protein>
<dbReference type="Gene3D" id="3.40.50.2000">
    <property type="entry name" value="Glycogen Phosphorylase B"/>
    <property type="match status" value="1"/>
</dbReference>
<reference evidence="1" key="1">
    <citation type="journal article" date="2014" name="Front. Microbiol.">
        <title>High frequency of phylogenetically diverse reductive dehalogenase-homologous genes in deep subseafloor sedimentary metagenomes.</title>
        <authorList>
            <person name="Kawai M."/>
            <person name="Futagami T."/>
            <person name="Toyoda A."/>
            <person name="Takaki Y."/>
            <person name="Nishi S."/>
            <person name="Hori S."/>
            <person name="Arai W."/>
            <person name="Tsubouchi T."/>
            <person name="Morono Y."/>
            <person name="Uchiyama I."/>
            <person name="Ito T."/>
            <person name="Fujiyama A."/>
            <person name="Inagaki F."/>
            <person name="Takami H."/>
        </authorList>
    </citation>
    <scope>NUCLEOTIDE SEQUENCE</scope>
    <source>
        <strain evidence="1">Expedition CK06-06</strain>
    </source>
</reference>
<name>X0VB01_9ZZZZ</name>
<dbReference type="SUPFAM" id="SSF53756">
    <property type="entry name" value="UDP-Glycosyltransferase/glycogen phosphorylase"/>
    <property type="match status" value="1"/>
</dbReference>
<organism evidence="1">
    <name type="scientific">marine sediment metagenome</name>
    <dbReference type="NCBI Taxonomy" id="412755"/>
    <lineage>
        <taxon>unclassified sequences</taxon>
        <taxon>metagenomes</taxon>
        <taxon>ecological metagenomes</taxon>
    </lineage>
</organism>
<dbReference type="EMBL" id="BARS01028539">
    <property type="protein sequence ID" value="GAG09663.1"/>
    <property type="molecule type" value="Genomic_DNA"/>
</dbReference>
<gene>
    <name evidence="1" type="ORF">S01H1_44720</name>
</gene>
<sequence>MRQYGNKHKISYPNRTDIRRVAEQFKGEIEDVRVIPHPKDLRSWFDFGPISRALIDTYPDIMQADVVQIYPASTDRLEAKRVELVIRTFGEIKKMGYSVMLVIANQWATGRGKKENIQRYTQIARRSGMELGEICFTSNWRKEYVTGLPKEALRELFMCSNLFLFPTREETFGLVLPEACLSGGVLPVLNKSLQNQMEISGMHADYIDFGSFDSSAPAASDPQFPKAVAEIIMGRMLRNESIMTKTYMRQR</sequence>
<dbReference type="AlphaFoldDB" id="X0VB01"/>